<name>A0AAW1JJU1_POPJA</name>
<accession>A0AAW1JJU1</accession>
<evidence type="ECO:0000313" key="1">
    <source>
        <dbReference type="EMBL" id="KAK9704388.1"/>
    </source>
</evidence>
<comment type="caution">
    <text evidence="1">The sequence shown here is derived from an EMBL/GenBank/DDBJ whole genome shotgun (WGS) entry which is preliminary data.</text>
</comment>
<gene>
    <name evidence="1" type="ORF">QE152_g28332</name>
</gene>
<organism evidence="1 2">
    <name type="scientific">Popillia japonica</name>
    <name type="common">Japanese beetle</name>
    <dbReference type="NCBI Taxonomy" id="7064"/>
    <lineage>
        <taxon>Eukaryota</taxon>
        <taxon>Metazoa</taxon>
        <taxon>Ecdysozoa</taxon>
        <taxon>Arthropoda</taxon>
        <taxon>Hexapoda</taxon>
        <taxon>Insecta</taxon>
        <taxon>Pterygota</taxon>
        <taxon>Neoptera</taxon>
        <taxon>Endopterygota</taxon>
        <taxon>Coleoptera</taxon>
        <taxon>Polyphaga</taxon>
        <taxon>Scarabaeiformia</taxon>
        <taxon>Scarabaeidae</taxon>
        <taxon>Rutelinae</taxon>
        <taxon>Popillia</taxon>
    </lineage>
</organism>
<dbReference type="PANTHER" id="PTHR33198:SF19">
    <property type="entry name" value="CCHC-TYPE DOMAIN-CONTAINING PROTEIN"/>
    <property type="match status" value="1"/>
</dbReference>
<keyword evidence="2" id="KW-1185">Reference proteome</keyword>
<dbReference type="Proteomes" id="UP001458880">
    <property type="component" value="Unassembled WGS sequence"/>
</dbReference>
<dbReference type="EMBL" id="JASPKY010000351">
    <property type="protein sequence ID" value="KAK9704388.1"/>
    <property type="molecule type" value="Genomic_DNA"/>
</dbReference>
<evidence type="ECO:0000313" key="2">
    <source>
        <dbReference type="Proteomes" id="UP001458880"/>
    </source>
</evidence>
<reference evidence="1 2" key="1">
    <citation type="journal article" date="2024" name="BMC Genomics">
        <title>De novo assembly and annotation of Popillia japonica's genome with initial clues to its potential as an invasive pest.</title>
        <authorList>
            <person name="Cucini C."/>
            <person name="Boschi S."/>
            <person name="Funari R."/>
            <person name="Cardaioli E."/>
            <person name="Iannotti N."/>
            <person name="Marturano G."/>
            <person name="Paoli F."/>
            <person name="Bruttini M."/>
            <person name="Carapelli A."/>
            <person name="Frati F."/>
            <person name="Nardi F."/>
        </authorList>
    </citation>
    <scope>NUCLEOTIDE SEQUENCE [LARGE SCALE GENOMIC DNA]</scope>
    <source>
        <strain evidence="1">DMR45628</strain>
    </source>
</reference>
<dbReference type="PANTHER" id="PTHR33198">
    <property type="entry name" value="ANK_REP_REGION DOMAIN-CONTAINING PROTEIN-RELATED"/>
    <property type="match status" value="1"/>
</dbReference>
<sequence length="156" mass="17843">MYIVYICIGYFLVTFLWSVRVQENQESIANFVAVLKRLAKNCNFGNTLEDNLKDQLVFGLKSEIIRQRLFTESKLTYTKAVEIAMCMESAEINAELVMKGDGAMNKISTFRKRISDSTALVNQGRQPPAVFSNSKLEPSRRSRKCRHSKYFVFHGG</sequence>
<proteinExistence type="predicted"/>
<dbReference type="AlphaFoldDB" id="A0AAW1JJU1"/>
<protein>
    <submittedName>
        <fullName evidence="1">Uncharacterized protein</fullName>
    </submittedName>
</protein>